<reference evidence="1" key="1">
    <citation type="submission" date="2022-08" db="EMBL/GenBank/DDBJ databases">
        <title>Novel sulphate-reducing endosymbionts in the free-living metamonad Anaeramoeba.</title>
        <authorList>
            <person name="Jerlstrom-Hultqvist J."/>
            <person name="Cepicka I."/>
            <person name="Gallot-Lavallee L."/>
            <person name="Salas-Leiva D."/>
            <person name="Curtis B.A."/>
            <person name="Zahonova K."/>
            <person name="Pipaliya S."/>
            <person name="Dacks J."/>
            <person name="Roger A.J."/>
        </authorList>
    </citation>
    <scope>NUCLEOTIDE SEQUENCE</scope>
    <source>
        <strain evidence="1">Busselton2</strain>
    </source>
</reference>
<comment type="caution">
    <text evidence="1">The sequence shown here is derived from an EMBL/GenBank/DDBJ whole genome shotgun (WGS) entry which is preliminary data.</text>
</comment>
<organism evidence="1 2">
    <name type="scientific">Anaeramoeba flamelloides</name>
    <dbReference type="NCBI Taxonomy" id="1746091"/>
    <lineage>
        <taxon>Eukaryota</taxon>
        <taxon>Metamonada</taxon>
        <taxon>Anaeramoebidae</taxon>
        <taxon>Anaeramoeba</taxon>
    </lineage>
</organism>
<dbReference type="Proteomes" id="UP001146793">
    <property type="component" value="Unassembled WGS sequence"/>
</dbReference>
<sequence>MIFFGKKHNKKDKNKKKNFERIDVNRSNQNFLFDTTKTDTKIKRKKKKLQLIQLIESINNDSQTLYQIINLQIGNEEDLVDDFLFQDYENKIRSYRTQFRSLIKYEGVTKKHKLEVEQTKQQLKDIIAYIDKCTQVGQEKQRHQIKEKKIEKQSLGVVKKKKRRYTICNSPKEKIKPKPDLLELPKPEKNEDLDQFDEFFTKRQRRYSCSRISKH</sequence>
<proteinExistence type="predicted"/>
<dbReference type="AlphaFoldDB" id="A0AAV7YT52"/>
<gene>
    <name evidence="1" type="ORF">M0812_21889</name>
</gene>
<dbReference type="EMBL" id="JANTQA010000047">
    <property type="protein sequence ID" value="KAJ3432943.1"/>
    <property type="molecule type" value="Genomic_DNA"/>
</dbReference>
<evidence type="ECO:0000313" key="1">
    <source>
        <dbReference type="EMBL" id="KAJ3432943.1"/>
    </source>
</evidence>
<accession>A0AAV7YT52</accession>
<name>A0AAV7YT52_9EUKA</name>
<evidence type="ECO:0000313" key="2">
    <source>
        <dbReference type="Proteomes" id="UP001146793"/>
    </source>
</evidence>
<protein>
    <submittedName>
        <fullName evidence="1">Uncharacterized protein</fullName>
    </submittedName>
</protein>